<dbReference type="RefSeq" id="XP_046045632.1">
    <property type="nucleotide sequence ID" value="XM_046190575.1"/>
</dbReference>
<dbReference type="EMBL" id="JAGMUX010000015">
    <property type="protein sequence ID" value="KAH7237773.1"/>
    <property type="molecule type" value="Genomic_DNA"/>
</dbReference>
<dbReference type="InterPro" id="IPR052550">
    <property type="entry name" value="Pyrimidine_5'-ntase_YjjG"/>
</dbReference>
<gene>
    <name evidence="2" type="ORF">BKA55DRAFT_543288</name>
</gene>
<accession>A0A9P9GFB3</accession>
<keyword evidence="3" id="KW-1185">Reference proteome</keyword>
<dbReference type="GeneID" id="70220529"/>
<dbReference type="InterPro" id="IPR023214">
    <property type="entry name" value="HAD_sf"/>
</dbReference>
<dbReference type="Gene3D" id="3.40.50.1000">
    <property type="entry name" value="HAD superfamily/HAD-like"/>
    <property type="match status" value="1"/>
</dbReference>
<dbReference type="PANTHER" id="PTHR47478:SF1">
    <property type="entry name" value="PYRIMIDINE 5'-NUCLEOTIDASE YJJG"/>
    <property type="match status" value="1"/>
</dbReference>
<feature type="compositionally biased region" description="Polar residues" evidence="1">
    <location>
        <begin position="457"/>
        <end position="473"/>
    </location>
</feature>
<evidence type="ECO:0000313" key="2">
    <source>
        <dbReference type="EMBL" id="KAH7237773.1"/>
    </source>
</evidence>
<dbReference type="Gene3D" id="1.10.150.520">
    <property type="match status" value="1"/>
</dbReference>
<dbReference type="InterPro" id="IPR041492">
    <property type="entry name" value="HAD_2"/>
</dbReference>
<organism evidence="2 3">
    <name type="scientific">Fusarium redolens</name>
    <dbReference type="NCBI Taxonomy" id="48865"/>
    <lineage>
        <taxon>Eukaryota</taxon>
        <taxon>Fungi</taxon>
        <taxon>Dikarya</taxon>
        <taxon>Ascomycota</taxon>
        <taxon>Pezizomycotina</taxon>
        <taxon>Sordariomycetes</taxon>
        <taxon>Hypocreomycetidae</taxon>
        <taxon>Hypocreales</taxon>
        <taxon>Nectriaceae</taxon>
        <taxon>Fusarium</taxon>
        <taxon>Fusarium redolens species complex</taxon>
    </lineage>
</organism>
<feature type="compositionally biased region" description="Basic and acidic residues" evidence="1">
    <location>
        <begin position="625"/>
        <end position="645"/>
    </location>
</feature>
<feature type="compositionally biased region" description="Polar residues" evidence="1">
    <location>
        <begin position="370"/>
        <end position="382"/>
    </location>
</feature>
<feature type="compositionally biased region" description="Pro residues" evidence="1">
    <location>
        <begin position="358"/>
        <end position="367"/>
    </location>
</feature>
<evidence type="ECO:0000256" key="1">
    <source>
        <dbReference type="SAM" id="MobiDB-lite"/>
    </source>
</evidence>
<dbReference type="PANTHER" id="PTHR47478">
    <property type="match status" value="1"/>
</dbReference>
<feature type="compositionally biased region" description="Low complexity" evidence="1">
    <location>
        <begin position="704"/>
        <end position="716"/>
    </location>
</feature>
<feature type="region of interest" description="Disordered" evidence="1">
    <location>
        <begin position="435"/>
        <end position="517"/>
    </location>
</feature>
<dbReference type="OrthoDB" id="444127at2759"/>
<feature type="compositionally biased region" description="Basic and acidic residues" evidence="1">
    <location>
        <begin position="683"/>
        <end position="697"/>
    </location>
</feature>
<dbReference type="Pfam" id="PF13419">
    <property type="entry name" value="HAD_2"/>
    <property type="match status" value="1"/>
</dbReference>
<dbReference type="SUPFAM" id="SSF56784">
    <property type="entry name" value="HAD-like"/>
    <property type="match status" value="1"/>
</dbReference>
<evidence type="ECO:0000313" key="3">
    <source>
        <dbReference type="Proteomes" id="UP000720189"/>
    </source>
</evidence>
<dbReference type="Proteomes" id="UP000720189">
    <property type="component" value="Unassembled WGS sequence"/>
</dbReference>
<feature type="region of interest" description="Disordered" evidence="1">
    <location>
        <begin position="308"/>
        <end position="395"/>
    </location>
</feature>
<protein>
    <submittedName>
        <fullName evidence="2">HAD-like domain-containing protein</fullName>
    </submittedName>
</protein>
<feature type="region of interest" description="Disordered" evidence="1">
    <location>
        <begin position="596"/>
        <end position="806"/>
    </location>
</feature>
<feature type="compositionally biased region" description="Polar residues" evidence="1">
    <location>
        <begin position="501"/>
        <end position="511"/>
    </location>
</feature>
<feature type="region of interest" description="Disordered" evidence="1">
    <location>
        <begin position="8"/>
        <end position="27"/>
    </location>
</feature>
<comment type="caution">
    <text evidence="2">The sequence shown here is derived from an EMBL/GenBank/DDBJ whole genome shotgun (WGS) entry which is preliminary data.</text>
</comment>
<proteinExistence type="predicted"/>
<reference evidence="2" key="1">
    <citation type="journal article" date="2021" name="Nat. Commun.">
        <title>Genetic determinants of endophytism in the Arabidopsis root mycobiome.</title>
        <authorList>
            <person name="Mesny F."/>
            <person name="Miyauchi S."/>
            <person name="Thiergart T."/>
            <person name="Pickel B."/>
            <person name="Atanasova L."/>
            <person name="Karlsson M."/>
            <person name="Huettel B."/>
            <person name="Barry K.W."/>
            <person name="Haridas S."/>
            <person name="Chen C."/>
            <person name="Bauer D."/>
            <person name="Andreopoulos W."/>
            <person name="Pangilinan J."/>
            <person name="LaButti K."/>
            <person name="Riley R."/>
            <person name="Lipzen A."/>
            <person name="Clum A."/>
            <person name="Drula E."/>
            <person name="Henrissat B."/>
            <person name="Kohler A."/>
            <person name="Grigoriev I.V."/>
            <person name="Martin F.M."/>
            <person name="Hacquard S."/>
        </authorList>
    </citation>
    <scope>NUCLEOTIDE SEQUENCE</scope>
    <source>
        <strain evidence="2">MPI-CAGE-AT-0023</strain>
    </source>
</reference>
<sequence>MSFQLVRQVMESHPMPPSEPPDKLEPQPSEEKVIFFTFNNTLFDFDRATRSGLQKCRQMNPDLGKKTIQDITKSYHQAMKKAFELHLRWAVLSLPPPLGRQASFYRSNPVPGPRTGKVTLMFQELGLKEPPVSECRRIGQAFADEFKNNRFEIEGASRCLTELRQLQYKIAIIDDIVDMDLVRHLNLLQYIDDIIISPDQSHRKPDQRIFKKGLDTYRVPAAKAVMVGSSVDDDIVGIINVGAEPILYRPSSNLAFAEIQMTNVMVVRSMDELVSMIKTRPENQALVRFQQQQQRAVFLAFPSIGYSNQDQGSPDDLNSGPSSQAPDGGPYQPLHPSLETQPRPSDDGLGNQALYEALPPPPPPPLLPVSNYSYGPSQNGGLPSSRRGEPSTVCSGRDVVRAYASSGVPSYRHREETVNQGTAVYTNPHMLPYPSQGCQQLAGQGENIGPANESFPGASTQQHPSEPMMQSTEVGKENGHKRPTFLPLNDLPPKQLKRDSQTSSRHGSSQYPLDDAFGVANRFDTEYQDSQRFERCYADNGEVSRIWCPTRDEDRVRTASQYRSWHEHQVGLSGQQNGESTDVFAGPLRDVFSKRSESGKFQEVGRFLEDRRAGPSSENGSEPSDEQRHGDSASGSEHSDRRATEVTDLTSDAEDQEPPNLAGLYRPSIQVYDTTSNGSQLEPRGKSQAEAPERGTRFSDQQPSSSAHGSAVASGGRLRGMPLSDMLNHANVRPFQASGSQSLSQDDGPAGSSGQHQRTAPHHPDIRIFAQQANDLLEQETTRLDSSSEDVREHTEATPRPEHQDR</sequence>
<dbReference type="InterPro" id="IPR036412">
    <property type="entry name" value="HAD-like_sf"/>
</dbReference>
<feature type="compositionally biased region" description="Basic and acidic residues" evidence="1">
    <location>
        <begin position="789"/>
        <end position="806"/>
    </location>
</feature>
<name>A0A9P9GFB3_FUSRE</name>
<dbReference type="AlphaFoldDB" id="A0A9P9GFB3"/>
<feature type="compositionally biased region" description="Polar residues" evidence="1">
    <location>
        <begin position="671"/>
        <end position="680"/>
    </location>
</feature>